<proteinExistence type="predicted"/>
<dbReference type="Proteomes" id="UP001486207">
    <property type="component" value="Unassembled WGS sequence"/>
</dbReference>
<feature type="compositionally biased region" description="Basic and acidic residues" evidence="1">
    <location>
        <begin position="1"/>
        <end position="12"/>
    </location>
</feature>
<dbReference type="EMBL" id="JBEPFB010000022">
    <property type="protein sequence ID" value="MER7378123.1"/>
    <property type="molecule type" value="Genomic_DNA"/>
</dbReference>
<accession>A0ABV1Y318</accession>
<keyword evidence="3" id="KW-1185">Reference proteome</keyword>
<feature type="region of interest" description="Disordered" evidence="1">
    <location>
        <begin position="182"/>
        <end position="224"/>
    </location>
</feature>
<evidence type="ECO:0000313" key="3">
    <source>
        <dbReference type="Proteomes" id="UP001486207"/>
    </source>
</evidence>
<name>A0ABV1Y318_9ACTN</name>
<feature type="compositionally biased region" description="Polar residues" evidence="1">
    <location>
        <begin position="213"/>
        <end position="224"/>
    </location>
</feature>
<evidence type="ECO:0000256" key="1">
    <source>
        <dbReference type="SAM" id="MobiDB-lite"/>
    </source>
</evidence>
<dbReference type="RefSeq" id="WP_190072636.1">
    <property type="nucleotide sequence ID" value="NZ_BNBM01000011.1"/>
</dbReference>
<organism evidence="2 3">
    <name type="scientific">Streptomyces lanatus</name>
    <dbReference type="NCBI Taxonomy" id="66900"/>
    <lineage>
        <taxon>Bacteria</taxon>
        <taxon>Bacillati</taxon>
        <taxon>Actinomycetota</taxon>
        <taxon>Actinomycetes</taxon>
        <taxon>Kitasatosporales</taxon>
        <taxon>Streptomycetaceae</taxon>
        <taxon>Streptomyces</taxon>
    </lineage>
</organism>
<comment type="caution">
    <text evidence="2">The sequence shown here is derived from an EMBL/GenBank/DDBJ whole genome shotgun (WGS) entry which is preliminary data.</text>
</comment>
<reference evidence="2 3" key="1">
    <citation type="submission" date="2024-06" db="EMBL/GenBank/DDBJ databases">
        <title>The Natural Products Discovery Center: Release of the First 8490 Sequenced Strains for Exploring Actinobacteria Biosynthetic Diversity.</title>
        <authorList>
            <person name="Kalkreuter E."/>
            <person name="Kautsar S.A."/>
            <person name="Yang D."/>
            <person name="Bader C.D."/>
            <person name="Teijaro C.N."/>
            <person name="Fluegel L."/>
            <person name="Davis C.M."/>
            <person name="Simpson J.R."/>
            <person name="Lauterbach L."/>
            <person name="Steele A.D."/>
            <person name="Gui C."/>
            <person name="Meng S."/>
            <person name="Li G."/>
            <person name="Viehrig K."/>
            <person name="Ye F."/>
            <person name="Su P."/>
            <person name="Kiefer A.F."/>
            <person name="Nichols A."/>
            <person name="Cepeda A.J."/>
            <person name="Yan W."/>
            <person name="Fan B."/>
            <person name="Jiang Y."/>
            <person name="Adhikari A."/>
            <person name="Zheng C.-J."/>
            <person name="Schuster L."/>
            <person name="Cowan T.M."/>
            <person name="Smanski M.J."/>
            <person name="Chevrette M.G."/>
            <person name="De Carvalho L.P.S."/>
            <person name="Shen B."/>
        </authorList>
    </citation>
    <scope>NUCLEOTIDE SEQUENCE [LARGE SCALE GENOMIC DNA]</scope>
    <source>
        <strain evidence="2 3">NPDC000155</strain>
    </source>
</reference>
<protein>
    <recommendedName>
        <fullName evidence="4">DUF5666 domain-containing protein</fullName>
    </recommendedName>
</protein>
<gene>
    <name evidence="2" type="ORF">ABT384_36465</name>
</gene>
<feature type="compositionally biased region" description="Gly residues" evidence="1">
    <location>
        <begin position="78"/>
        <end position="88"/>
    </location>
</feature>
<feature type="region of interest" description="Disordered" evidence="1">
    <location>
        <begin position="1"/>
        <end position="24"/>
    </location>
</feature>
<feature type="region of interest" description="Disordered" evidence="1">
    <location>
        <begin position="47"/>
        <end position="96"/>
    </location>
</feature>
<feature type="compositionally biased region" description="Basic and acidic residues" evidence="1">
    <location>
        <begin position="182"/>
        <end position="212"/>
    </location>
</feature>
<sequence>MTHDPDHTHDTDSDFEVLTGRRPVRARTVTVVATAAVLALGGTVAYAATSSGSGGGASPAASGSPLPDTPGERHGPGPRFGLGGGGVHGESTVKDPDSGKWVVRIWQRGTIEKVDGDQVTVRSEDGAEWTWTVGSDTTVRHEGDKSSGTEALKKGEDIFVVGTRSDDDTRTASRVLAGDWQEWKKGKGRDGGPGEWRDKFGGPRHWDWRNPDPSESPSKSGAAT</sequence>
<evidence type="ECO:0000313" key="2">
    <source>
        <dbReference type="EMBL" id="MER7378123.1"/>
    </source>
</evidence>
<evidence type="ECO:0008006" key="4">
    <source>
        <dbReference type="Google" id="ProtNLM"/>
    </source>
</evidence>